<feature type="compositionally biased region" description="Low complexity" evidence="2">
    <location>
        <begin position="1047"/>
        <end position="1059"/>
    </location>
</feature>
<evidence type="ECO:0000256" key="1">
    <source>
        <dbReference type="SAM" id="Coils"/>
    </source>
</evidence>
<gene>
    <name evidence="3" type="ORF">PSEUBRA_SCAF11g01149</name>
</gene>
<evidence type="ECO:0000313" key="3">
    <source>
        <dbReference type="EMBL" id="EST09356.1"/>
    </source>
</evidence>
<dbReference type="EMBL" id="KI545853">
    <property type="protein sequence ID" value="EST09356.1"/>
    <property type="molecule type" value="Genomic_DNA"/>
</dbReference>
<dbReference type="Gene3D" id="1.10.287.1490">
    <property type="match status" value="1"/>
</dbReference>
<feature type="compositionally biased region" description="Polar residues" evidence="2">
    <location>
        <begin position="16"/>
        <end position="26"/>
    </location>
</feature>
<feature type="coiled-coil region" evidence="1">
    <location>
        <begin position="548"/>
        <end position="628"/>
    </location>
</feature>
<feature type="region of interest" description="Disordered" evidence="2">
    <location>
        <begin position="1097"/>
        <end position="1150"/>
    </location>
</feature>
<evidence type="ECO:0000256" key="2">
    <source>
        <dbReference type="SAM" id="MobiDB-lite"/>
    </source>
</evidence>
<reference evidence="4" key="1">
    <citation type="journal article" date="2013" name="Genome Announc.">
        <title>Draft genome sequence of Pseudozyma brasiliensis sp. nov. strain GHG001, a high producer of endo-1,4-xylanase isolated from an insect pest of sugarcane.</title>
        <authorList>
            <person name="Oliveira J.V.D.C."/>
            <person name="dos Santos R.A.C."/>
            <person name="Borges T.A."/>
            <person name="Riano-Pachon D.M."/>
            <person name="Goldman G.H."/>
        </authorList>
    </citation>
    <scope>NUCLEOTIDE SEQUENCE [LARGE SCALE GENOMIC DNA]</scope>
    <source>
        <strain evidence="4">GHG001</strain>
    </source>
</reference>
<name>V5EFR1_KALBG</name>
<feature type="region of interest" description="Disordered" evidence="2">
    <location>
        <begin position="1"/>
        <end position="27"/>
    </location>
</feature>
<feature type="compositionally biased region" description="Basic and acidic residues" evidence="2">
    <location>
        <begin position="1129"/>
        <end position="1138"/>
    </location>
</feature>
<evidence type="ECO:0000313" key="4">
    <source>
        <dbReference type="Proteomes" id="UP000019377"/>
    </source>
</evidence>
<feature type="region of interest" description="Disordered" evidence="2">
    <location>
        <begin position="927"/>
        <end position="1068"/>
    </location>
</feature>
<accession>V5EFR1</accession>
<feature type="coiled-coil region" evidence="1">
    <location>
        <begin position="426"/>
        <end position="502"/>
    </location>
</feature>
<dbReference type="OMA" id="MDRTSWL"/>
<protein>
    <submittedName>
        <fullName evidence="3">Uncharacterized protein</fullName>
    </submittedName>
</protein>
<keyword evidence="1" id="KW-0175">Coiled coil</keyword>
<dbReference type="PANTHER" id="PTHR19327">
    <property type="entry name" value="GOLGIN"/>
    <property type="match status" value="1"/>
</dbReference>
<sequence length="1167" mass="126468">MVLSSSVSTEPAGAGSENTAAAQQLSAEKKGAKRILHRLIARIESHDPSSSSSAAADDSRLFDLDQSLFHDPERSILAPSSTYLSTPNGKTKVGRSFEGDLVDDVISAANVFEEYARKASFAAEEQSVALAAVSSRNEKLIARAQALESELEQARSDSTASSEKDARMNQLQAELTASEQREGDLASQLQQSQSQVTELQGTLQNTQARLDQITAEQELIISAAAKKFKAQIEALEMQLEEQGNSTAVIPAPESDPSERTSELEAKLQSTSAELTRLQAERDAAGREAETRIAALEADLAQRQSKTSDLQSILTELQEKKERLHAIQLHNSQIRSLERVLAQQERIVNLLERPADGESGEWMAHAQELSASLALLKTQAAPIAVQERTETSTMTDAEEPKPESVDVAIMTDAAPENSAVESSNAPTESNDDLIAALKEQIEELEARVLRRNEQIGSLQRQLKNTENDLARTRTNQMLAEETVMDLDAEKTEQLAQIKLLEERIALIESSAPQQDHDQVDVAMQTAASETETGGVSELQASLSSAHERITSLTARIEELSGSNASMQAEEETLESTIATLNTQVASLQNELTAAIETAQLSESQHDQDLASLKSTLRKTEDRLASTQLELDTLHLTLAEQRESASGDAELISTLQTQLSTLQVEHTSLIASSGAGERALEETRASISDLTTRFAAVENEALSTRSELESKTLALDELVAKHTELEHVLAERDAAMTARNAEYWNLKEELAELQEEAERSRDVDPAALSELQAQLGEATRAKVELEDRVASQESALLRLKSDLTSARSTEEMLNEQYNASQRRAKDLETLVSQLESSLPSQPAEDAETKQKLAQIQEEIEDLRTRNAELEEELERKAEEIEEADSKILDAMKDSKKYSLRYNKMSAKFEGLQKEVGAAQEKVTLLEGELEKEREKVRAARREQSRKEVGGMVRSGSGESLAGRKRSKPDYDEDITGGQSTREEVAGETTTPARESAVKAVYAPSPSTHTATRTPSSFTPLRRSALKSASRSHTKPVPTSSQPIVLGHGTPSTLPTSTSTSSEGGMVRSTSNPSELIAARLSASPIKPLLSDKTNLSVAAGGTSRLSSKLGSHPEQPVLKSKVKSATSLLPAEKKGEERKALGASAGSAAAGGGAADFLAKMKAQRAQRA</sequence>
<feature type="compositionally biased region" description="Low complexity" evidence="2">
    <location>
        <begin position="1018"/>
        <end position="1028"/>
    </location>
</feature>
<dbReference type="OrthoDB" id="10255344at2759"/>
<dbReference type="PANTHER" id="PTHR19327:SF0">
    <property type="entry name" value="GOLGIN SUBFAMILY A MEMBER 4"/>
    <property type="match status" value="1"/>
</dbReference>
<feature type="coiled-coil region" evidence="1">
    <location>
        <begin position="130"/>
        <end position="287"/>
    </location>
</feature>
<dbReference type="eggNOG" id="KOG1836">
    <property type="taxonomic scope" value="Eukaryota"/>
</dbReference>
<proteinExistence type="predicted"/>
<feature type="compositionally biased region" description="Basic and acidic residues" evidence="2">
    <location>
        <begin position="927"/>
        <end position="946"/>
    </location>
</feature>
<dbReference type="HOGENOM" id="CLU_270649_0_0_1"/>
<dbReference type="STRING" id="1365824.V5EFR1"/>
<organism evidence="3 4">
    <name type="scientific">Kalmanozyma brasiliensis (strain GHG001)</name>
    <name type="common">Yeast</name>
    <name type="synonym">Pseudozyma brasiliensis</name>
    <dbReference type="NCBI Taxonomy" id="1365824"/>
    <lineage>
        <taxon>Eukaryota</taxon>
        <taxon>Fungi</taxon>
        <taxon>Dikarya</taxon>
        <taxon>Basidiomycota</taxon>
        <taxon>Ustilaginomycotina</taxon>
        <taxon>Ustilaginomycetes</taxon>
        <taxon>Ustilaginales</taxon>
        <taxon>Ustilaginaceae</taxon>
        <taxon>Kalmanozyma</taxon>
    </lineage>
</organism>
<dbReference type="Proteomes" id="UP000019377">
    <property type="component" value="Unassembled WGS sequence"/>
</dbReference>
<keyword evidence="4" id="KW-1185">Reference proteome</keyword>
<feature type="compositionally biased region" description="Polar residues" evidence="2">
    <location>
        <begin position="1002"/>
        <end position="1016"/>
    </location>
</feature>
<dbReference type="AlphaFoldDB" id="V5EFR1"/>
<dbReference type="GeneID" id="27416842"/>